<dbReference type="Proteomes" id="UP000479293">
    <property type="component" value="Unassembled WGS sequence"/>
</dbReference>
<name>A0A7C9FFH3_9BACT</name>
<organism evidence="1 2">
    <name type="scientific">Salmonirosea aquatica</name>
    <dbReference type="NCBI Taxonomy" id="2654236"/>
    <lineage>
        <taxon>Bacteria</taxon>
        <taxon>Pseudomonadati</taxon>
        <taxon>Bacteroidota</taxon>
        <taxon>Cytophagia</taxon>
        <taxon>Cytophagales</taxon>
        <taxon>Spirosomataceae</taxon>
        <taxon>Salmonirosea</taxon>
    </lineage>
</organism>
<proteinExistence type="predicted"/>
<dbReference type="EMBL" id="WHLY01000002">
    <property type="protein sequence ID" value="MPR36650.1"/>
    <property type="molecule type" value="Genomic_DNA"/>
</dbReference>
<dbReference type="RefSeq" id="WP_152764749.1">
    <property type="nucleotide sequence ID" value="NZ_WHLY01000002.1"/>
</dbReference>
<protein>
    <submittedName>
        <fullName evidence="1">Uncharacterized protein</fullName>
    </submittedName>
</protein>
<evidence type="ECO:0000313" key="1">
    <source>
        <dbReference type="EMBL" id="MPR36650.1"/>
    </source>
</evidence>
<evidence type="ECO:0000313" key="2">
    <source>
        <dbReference type="Proteomes" id="UP000479293"/>
    </source>
</evidence>
<accession>A0A7C9FFH3</accession>
<reference evidence="1 2" key="1">
    <citation type="submission" date="2019-10" db="EMBL/GenBank/DDBJ databases">
        <title>Draft Genome Sequence of Cytophagaceae sp. SJW1-29.</title>
        <authorList>
            <person name="Choi A."/>
        </authorList>
    </citation>
    <scope>NUCLEOTIDE SEQUENCE [LARGE SCALE GENOMIC DNA]</scope>
    <source>
        <strain evidence="1 2">SJW1-29</strain>
    </source>
</reference>
<comment type="caution">
    <text evidence="1">The sequence shown here is derived from an EMBL/GenBank/DDBJ whole genome shotgun (WGS) entry which is preliminary data.</text>
</comment>
<sequence>MRVEINDLMCVSQKRVQHRIPRSKRKRIRRKWAKNPENFKWVEKHIVYEINGTLYVSTKAFEVLKAQATGQVDTMDALIETRAFPHPMFTDPIDREKIPISPPMMGFQFAT</sequence>
<gene>
    <name evidence="1" type="ORF">GBK04_25720</name>
</gene>
<dbReference type="AlphaFoldDB" id="A0A7C9FFH3"/>
<keyword evidence="2" id="KW-1185">Reference proteome</keyword>